<gene>
    <name evidence="3" type="ORF">SAMN04488692_10432</name>
</gene>
<dbReference type="InterPro" id="IPR058709">
    <property type="entry name" value="BSH_RND-rel"/>
</dbReference>
<dbReference type="STRING" id="321763.SAMN04488692_10432"/>
<dbReference type="EMBL" id="FNGO01000004">
    <property type="protein sequence ID" value="SDL38454.1"/>
    <property type="molecule type" value="Genomic_DNA"/>
</dbReference>
<dbReference type="PANTHER" id="PTHR30469">
    <property type="entry name" value="MULTIDRUG RESISTANCE PROTEIN MDTA"/>
    <property type="match status" value="1"/>
</dbReference>
<feature type="domain" description="RND related barrel-sandwich hybrid" evidence="2">
    <location>
        <begin position="51"/>
        <end position="149"/>
    </location>
</feature>
<dbReference type="InterPro" id="IPR058627">
    <property type="entry name" value="MdtA-like_C"/>
</dbReference>
<dbReference type="Pfam" id="PF25967">
    <property type="entry name" value="RND-MFP_C"/>
    <property type="match status" value="1"/>
</dbReference>
<evidence type="ECO:0000313" key="4">
    <source>
        <dbReference type="Proteomes" id="UP000199476"/>
    </source>
</evidence>
<dbReference type="AlphaFoldDB" id="A0A1G9JMT5"/>
<evidence type="ECO:0000259" key="1">
    <source>
        <dbReference type="Pfam" id="PF25967"/>
    </source>
</evidence>
<proteinExistence type="predicted"/>
<reference evidence="3 4" key="1">
    <citation type="submission" date="2016-10" db="EMBL/GenBank/DDBJ databases">
        <authorList>
            <person name="de Groot N.N."/>
        </authorList>
    </citation>
    <scope>NUCLEOTIDE SEQUENCE [LARGE SCALE GENOMIC DNA]</scope>
    <source>
        <strain evidence="3 4">SLAS-1</strain>
    </source>
</reference>
<feature type="domain" description="Multidrug resistance protein MdtA-like C-terminal permuted SH3" evidence="1">
    <location>
        <begin position="229"/>
        <end position="283"/>
    </location>
</feature>
<name>A0A1G9JMT5_9FIRM</name>
<dbReference type="OrthoDB" id="1834786at2"/>
<dbReference type="Pfam" id="PF26018">
    <property type="entry name" value="BSH_RND_rel"/>
    <property type="match status" value="1"/>
</dbReference>
<accession>A0A1G9JMT5</accession>
<evidence type="ECO:0000259" key="2">
    <source>
        <dbReference type="Pfam" id="PF26018"/>
    </source>
</evidence>
<protein>
    <submittedName>
        <fullName evidence="3">Putative membrane fusion protein</fullName>
    </submittedName>
</protein>
<sequence>MKIKIFIVVLLLALLLGLLISLLGTDVNLQIAAYGELEEATSATAIILRDEKTFSASLTGELKTEIAEGEAVPYGEKIAAIEGEGNNISVYADKAGIISYTIDGMEDKEFEDLGEAQTSIDFEEISIDQRHYHTGVDIEAGEVFFRIVDNRSYELIMSLPENWADRFQTGEEVLLRPDDDSRELRAEVKEAVSGENNDLLLVETKDFYDRWLSARRVEIELVKDIHSGIIIPESALFNTPRGRGVLVYEDDDKMSFRTVTVVAETEEKAAVEGLELGTQVVTNPSKISYGRGLD</sequence>
<dbReference type="GO" id="GO:1990281">
    <property type="term" value="C:efflux pump complex"/>
    <property type="evidence" value="ECO:0007669"/>
    <property type="project" value="TreeGrafter"/>
</dbReference>
<dbReference type="RefSeq" id="WP_089758465.1">
    <property type="nucleotide sequence ID" value="NZ_FNGO01000004.1"/>
</dbReference>
<keyword evidence="4" id="KW-1185">Reference proteome</keyword>
<dbReference type="Proteomes" id="UP000199476">
    <property type="component" value="Unassembled WGS sequence"/>
</dbReference>
<organism evidence="3 4">
    <name type="scientific">Halarsenatibacter silvermanii</name>
    <dbReference type="NCBI Taxonomy" id="321763"/>
    <lineage>
        <taxon>Bacteria</taxon>
        <taxon>Bacillati</taxon>
        <taxon>Bacillota</taxon>
        <taxon>Clostridia</taxon>
        <taxon>Halanaerobiales</taxon>
        <taxon>Halarsenatibacteraceae</taxon>
        <taxon>Halarsenatibacter</taxon>
    </lineage>
</organism>
<dbReference type="GO" id="GO:0015562">
    <property type="term" value="F:efflux transmembrane transporter activity"/>
    <property type="evidence" value="ECO:0007669"/>
    <property type="project" value="TreeGrafter"/>
</dbReference>
<evidence type="ECO:0000313" key="3">
    <source>
        <dbReference type="EMBL" id="SDL38454.1"/>
    </source>
</evidence>
<dbReference type="Gene3D" id="2.40.420.20">
    <property type="match status" value="1"/>
</dbReference>